<dbReference type="InterPro" id="IPR050280">
    <property type="entry name" value="OMP_Chaperone_SurA"/>
</dbReference>
<dbReference type="PANTHER" id="PTHR47637">
    <property type="entry name" value="CHAPERONE SURA"/>
    <property type="match status" value="1"/>
</dbReference>
<dbReference type="Pfam" id="PF13624">
    <property type="entry name" value="SurA_N_3"/>
    <property type="match status" value="1"/>
</dbReference>
<dbReference type="PROSITE" id="PS50198">
    <property type="entry name" value="PPIC_PPIASE_2"/>
    <property type="match status" value="1"/>
</dbReference>
<keyword evidence="2" id="KW-0697">Rotamase</keyword>
<name>A0A2J0LN62_9BACT</name>
<evidence type="ECO:0000256" key="1">
    <source>
        <dbReference type="ARBA" id="ARBA00022729"/>
    </source>
</evidence>
<dbReference type="AlphaFoldDB" id="A0A2J0LN62"/>
<evidence type="ECO:0000256" key="3">
    <source>
        <dbReference type="SAM" id="SignalP"/>
    </source>
</evidence>
<dbReference type="PANTHER" id="PTHR47637:SF1">
    <property type="entry name" value="CHAPERONE SURA"/>
    <property type="match status" value="1"/>
</dbReference>
<dbReference type="EMBL" id="PFGP01000107">
    <property type="protein sequence ID" value="PIW66166.1"/>
    <property type="molecule type" value="Genomic_DNA"/>
</dbReference>
<dbReference type="SUPFAM" id="SSF54534">
    <property type="entry name" value="FKBP-like"/>
    <property type="match status" value="1"/>
</dbReference>
<gene>
    <name evidence="5" type="ORF">COW11_04690</name>
</gene>
<feature type="signal peptide" evidence="3">
    <location>
        <begin position="1"/>
        <end position="22"/>
    </location>
</feature>
<dbReference type="Proteomes" id="UP000231267">
    <property type="component" value="Unassembled WGS sequence"/>
</dbReference>
<reference evidence="5 6" key="1">
    <citation type="submission" date="2017-09" db="EMBL/GenBank/DDBJ databases">
        <title>Depth-based differentiation of microbial function through sediment-hosted aquifers and enrichment of novel symbionts in the deep terrestrial subsurface.</title>
        <authorList>
            <person name="Probst A.J."/>
            <person name="Ladd B."/>
            <person name="Jarett J.K."/>
            <person name="Geller-Mcgrath D.E."/>
            <person name="Sieber C.M."/>
            <person name="Emerson J.B."/>
            <person name="Anantharaman K."/>
            <person name="Thomas B.C."/>
            <person name="Malmstrom R."/>
            <person name="Stieglmeier M."/>
            <person name="Klingl A."/>
            <person name="Woyke T."/>
            <person name="Ryan C.M."/>
            <person name="Banfield J.F."/>
        </authorList>
    </citation>
    <scope>NUCLEOTIDE SEQUENCE [LARGE SCALE GENOMIC DNA]</scope>
    <source>
        <strain evidence="5">CG12_big_fil_rev_8_21_14_0_65_43_15</strain>
    </source>
</reference>
<keyword evidence="2" id="KW-0413">Isomerase</keyword>
<dbReference type="SUPFAM" id="SSF109998">
    <property type="entry name" value="Triger factor/SurA peptide-binding domain-like"/>
    <property type="match status" value="1"/>
</dbReference>
<evidence type="ECO:0000259" key="4">
    <source>
        <dbReference type="PROSITE" id="PS50198"/>
    </source>
</evidence>
<proteinExistence type="predicted"/>
<evidence type="ECO:0000256" key="2">
    <source>
        <dbReference type="PROSITE-ProRule" id="PRU00278"/>
    </source>
</evidence>
<dbReference type="InterPro" id="IPR000297">
    <property type="entry name" value="PPIase_PpiC"/>
</dbReference>
<dbReference type="InterPro" id="IPR027304">
    <property type="entry name" value="Trigger_fact/SurA_dom_sf"/>
</dbReference>
<feature type="chain" id="PRO_5014336809" description="PpiC domain-containing protein" evidence="3">
    <location>
        <begin position="23"/>
        <end position="313"/>
    </location>
</feature>
<keyword evidence="1 3" id="KW-0732">Signal</keyword>
<evidence type="ECO:0000313" key="5">
    <source>
        <dbReference type="EMBL" id="PIW66166.1"/>
    </source>
</evidence>
<accession>A0A2J0LN62</accession>
<organism evidence="5 6">
    <name type="scientific">Candidatus Taenaricola geysiri</name>
    <dbReference type="NCBI Taxonomy" id="1974752"/>
    <lineage>
        <taxon>Bacteria</taxon>
        <taxon>Pseudomonadati</taxon>
        <taxon>Candidatus Omnitrophota</taxon>
        <taxon>Candidatus Taenaricola</taxon>
    </lineage>
</organism>
<comment type="caution">
    <text evidence="5">The sequence shown here is derived from an EMBL/GenBank/DDBJ whole genome shotgun (WGS) entry which is preliminary data.</text>
</comment>
<dbReference type="InterPro" id="IPR046357">
    <property type="entry name" value="PPIase_dom_sf"/>
</dbReference>
<dbReference type="Gene3D" id="3.10.50.40">
    <property type="match status" value="1"/>
</dbReference>
<dbReference type="Gene3D" id="1.10.4030.10">
    <property type="entry name" value="Porin chaperone SurA, peptide-binding domain"/>
    <property type="match status" value="1"/>
</dbReference>
<protein>
    <recommendedName>
        <fullName evidence="4">PpiC domain-containing protein</fullName>
    </recommendedName>
</protein>
<evidence type="ECO:0000313" key="6">
    <source>
        <dbReference type="Proteomes" id="UP000231267"/>
    </source>
</evidence>
<sequence length="313" mass="35543">MTKTASRAGFILVFCFSFLALAAPYICFAEVVDKIAAVVNDQTITASELDDAAKPMGQQKASSQERKEVLERLIEEKLILQEAKKFKMPVSNAEIDAMLKQVKSKFPNEKAFYKAMQDQGLNLWELKKTYKDQIMVKKMVRQYVREYANITPVQITEFYDAHIDDYSVPDAVDISQILIKYKPNHESLKTEKTALKIAQILDTGVDFESVARKYSEGPNRKNSGHIGFVNRGDMAKEIDDVISNMKEGEISKPIKLAVGFSIIKVNSIRKEQHMPIEEVKGDIEDRLLDEAAKNVLGKWVKELREKAFISIKD</sequence>
<feature type="domain" description="PpiC" evidence="4">
    <location>
        <begin position="169"/>
        <end position="267"/>
    </location>
</feature>
<dbReference type="Pfam" id="PF00639">
    <property type="entry name" value="Rotamase"/>
    <property type="match status" value="1"/>
</dbReference>
<dbReference type="GO" id="GO:0003755">
    <property type="term" value="F:peptidyl-prolyl cis-trans isomerase activity"/>
    <property type="evidence" value="ECO:0007669"/>
    <property type="project" value="UniProtKB-KW"/>
</dbReference>